<proteinExistence type="predicted"/>
<dbReference type="AlphaFoldDB" id="A0A7J7FU15"/>
<evidence type="ECO:0000313" key="1">
    <source>
        <dbReference type="EMBL" id="KAF5931880.1"/>
    </source>
</evidence>
<protein>
    <submittedName>
        <fullName evidence="1">Uncharacterized protein</fullName>
    </submittedName>
</protein>
<reference evidence="2" key="1">
    <citation type="journal article" date="2020" name="Nat. Commun.">
        <title>Genome assembly of wild tea tree DASZ reveals pedigree and selection history of tea varieties.</title>
        <authorList>
            <person name="Zhang W."/>
            <person name="Zhang Y."/>
            <person name="Qiu H."/>
            <person name="Guo Y."/>
            <person name="Wan H."/>
            <person name="Zhang X."/>
            <person name="Scossa F."/>
            <person name="Alseekh S."/>
            <person name="Zhang Q."/>
            <person name="Wang P."/>
            <person name="Xu L."/>
            <person name="Schmidt M.H."/>
            <person name="Jia X."/>
            <person name="Li D."/>
            <person name="Zhu A."/>
            <person name="Guo F."/>
            <person name="Chen W."/>
            <person name="Ni D."/>
            <person name="Usadel B."/>
            <person name="Fernie A.R."/>
            <person name="Wen W."/>
        </authorList>
    </citation>
    <scope>NUCLEOTIDE SEQUENCE [LARGE SCALE GENOMIC DNA]</scope>
    <source>
        <strain evidence="2">cv. G240</strain>
    </source>
</reference>
<dbReference type="EMBL" id="JACBKZ010000014">
    <property type="protein sequence ID" value="KAF5931880.1"/>
    <property type="molecule type" value="Genomic_DNA"/>
</dbReference>
<accession>A0A7J7FU15</accession>
<keyword evidence="2" id="KW-1185">Reference proteome</keyword>
<comment type="caution">
    <text evidence="1">The sequence shown here is derived from an EMBL/GenBank/DDBJ whole genome shotgun (WGS) entry which is preliminary data.</text>
</comment>
<evidence type="ECO:0000313" key="2">
    <source>
        <dbReference type="Proteomes" id="UP000593564"/>
    </source>
</evidence>
<reference evidence="1 2" key="2">
    <citation type="submission" date="2020-07" db="EMBL/GenBank/DDBJ databases">
        <title>Genome assembly of wild tea tree DASZ reveals pedigree and selection history of tea varieties.</title>
        <authorList>
            <person name="Zhang W."/>
        </authorList>
    </citation>
    <scope>NUCLEOTIDE SEQUENCE [LARGE SCALE GENOMIC DNA]</scope>
    <source>
        <strain evidence="2">cv. G240</strain>
        <tissue evidence="1">Leaf</tissue>
    </source>
</reference>
<gene>
    <name evidence="1" type="ORF">HYC85_028051</name>
</gene>
<organism evidence="1 2">
    <name type="scientific">Camellia sinensis</name>
    <name type="common">Tea plant</name>
    <name type="synonym">Thea sinensis</name>
    <dbReference type="NCBI Taxonomy" id="4442"/>
    <lineage>
        <taxon>Eukaryota</taxon>
        <taxon>Viridiplantae</taxon>
        <taxon>Streptophyta</taxon>
        <taxon>Embryophyta</taxon>
        <taxon>Tracheophyta</taxon>
        <taxon>Spermatophyta</taxon>
        <taxon>Magnoliopsida</taxon>
        <taxon>eudicotyledons</taxon>
        <taxon>Gunneridae</taxon>
        <taxon>Pentapetalae</taxon>
        <taxon>asterids</taxon>
        <taxon>Ericales</taxon>
        <taxon>Theaceae</taxon>
        <taxon>Camellia</taxon>
    </lineage>
</organism>
<sequence>MISFIKGLARLSFSQFDQSFANPEEFLPLCFHRNVQKVLKNSGYYNDFKAQKRQSS</sequence>
<dbReference type="Proteomes" id="UP000593564">
    <property type="component" value="Unassembled WGS sequence"/>
</dbReference>
<name>A0A7J7FU15_CAMSI</name>